<sequence length="68" mass="7674">MHQFPKRKTDKGSFTEKTMKEAVAKFLEGGTMNFADGSKIFNLEETGTSTVPNTQKVVAKKREQNSEY</sequence>
<evidence type="ECO:0000313" key="1">
    <source>
        <dbReference type="EMBL" id="KAF2891373.1"/>
    </source>
</evidence>
<accession>A0A8K0GAK6</accession>
<reference evidence="1" key="1">
    <citation type="submission" date="2019-08" db="EMBL/GenBank/DDBJ databases">
        <title>The genome of the North American firefly Photinus pyralis.</title>
        <authorList>
            <consortium name="Photinus pyralis genome working group"/>
            <person name="Fallon T.R."/>
            <person name="Sander Lower S.E."/>
            <person name="Weng J.-K."/>
        </authorList>
    </citation>
    <scope>NUCLEOTIDE SEQUENCE</scope>
    <source>
        <strain evidence="1">TRF0915ILg1</strain>
        <tissue evidence="1">Whole body</tissue>
    </source>
</reference>
<dbReference type="AlphaFoldDB" id="A0A8K0GAK6"/>
<comment type="caution">
    <text evidence="1">The sequence shown here is derived from an EMBL/GenBank/DDBJ whole genome shotgun (WGS) entry which is preliminary data.</text>
</comment>
<protein>
    <submittedName>
        <fullName evidence="1">Uncharacterized protein</fullName>
    </submittedName>
</protein>
<dbReference type="Proteomes" id="UP000801492">
    <property type="component" value="Unassembled WGS sequence"/>
</dbReference>
<name>A0A8K0GAK6_IGNLU</name>
<gene>
    <name evidence="1" type="ORF">ILUMI_14800</name>
</gene>
<keyword evidence="2" id="KW-1185">Reference proteome</keyword>
<organism evidence="1 2">
    <name type="scientific">Ignelater luminosus</name>
    <name type="common">Cucubano</name>
    <name type="synonym">Pyrophorus luminosus</name>
    <dbReference type="NCBI Taxonomy" id="2038154"/>
    <lineage>
        <taxon>Eukaryota</taxon>
        <taxon>Metazoa</taxon>
        <taxon>Ecdysozoa</taxon>
        <taxon>Arthropoda</taxon>
        <taxon>Hexapoda</taxon>
        <taxon>Insecta</taxon>
        <taxon>Pterygota</taxon>
        <taxon>Neoptera</taxon>
        <taxon>Endopterygota</taxon>
        <taxon>Coleoptera</taxon>
        <taxon>Polyphaga</taxon>
        <taxon>Elateriformia</taxon>
        <taxon>Elateroidea</taxon>
        <taxon>Elateridae</taxon>
        <taxon>Agrypninae</taxon>
        <taxon>Pyrophorini</taxon>
        <taxon>Ignelater</taxon>
    </lineage>
</organism>
<feature type="non-terminal residue" evidence="1">
    <location>
        <position position="1"/>
    </location>
</feature>
<dbReference type="EMBL" id="VTPC01033589">
    <property type="protein sequence ID" value="KAF2891373.1"/>
    <property type="molecule type" value="Genomic_DNA"/>
</dbReference>
<evidence type="ECO:0000313" key="2">
    <source>
        <dbReference type="Proteomes" id="UP000801492"/>
    </source>
</evidence>
<proteinExistence type="predicted"/>